<evidence type="ECO:0000313" key="6">
    <source>
        <dbReference type="Proteomes" id="UP001185092"/>
    </source>
</evidence>
<dbReference type="AlphaFoldDB" id="A0AAE4BUG1"/>
<keyword evidence="3" id="KW-0732">Signal</keyword>
<protein>
    <recommendedName>
        <fullName evidence="4">Carbohydrate-binding module family 96 domain-containing protein</fullName>
    </recommendedName>
</protein>
<evidence type="ECO:0000259" key="4">
    <source>
        <dbReference type="Pfam" id="PF24517"/>
    </source>
</evidence>
<evidence type="ECO:0000256" key="3">
    <source>
        <dbReference type="ARBA" id="ARBA00022729"/>
    </source>
</evidence>
<dbReference type="GO" id="GO:0005576">
    <property type="term" value="C:extracellular region"/>
    <property type="evidence" value="ECO:0007669"/>
    <property type="project" value="UniProtKB-SubCell"/>
</dbReference>
<dbReference type="NCBIfam" id="NF033679">
    <property type="entry name" value="DNRLRE_dom"/>
    <property type="match status" value="1"/>
</dbReference>
<keyword evidence="2" id="KW-0964">Secreted</keyword>
<comment type="subcellular location">
    <subcellularLocation>
        <location evidence="1">Secreted</location>
    </subcellularLocation>
</comment>
<evidence type="ECO:0000256" key="2">
    <source>
        <dbReference type="ARBA" id="ARBA00022525"/>
    </source>
</evidence>
<dbReference type="Gene3D" id="2.60.120.200">
    <property type="match status" value="1"/>
</dbReference>
<proteinExistence type="predicted"/>
<keyword evidence="6" id="KW-1185">Reference proteome</keyword>
<accession>A0AAE4BUG1</accession>
<reference evidence="5" key="1">
    <citation type="submission" date="2023-07" db="EMBL/GenBank/DDBJ databases">
        <title>Genomic Encyclopedia of Type Strains, Phase IV (KMG-IV): sequencing the most valuable type-strain genomes for metagenomic binning, comparative biology and taxonomic classification.</title>
        <authorList>
            <person name="Goeker M."/>
        </authorList>
    </citation>
    <scope>NUCLEOTIDE SEQUENCE</scope>
    <source>
        <strain evidence="5">DSM 26174</strain>
    </source>
</reference>
<dbReference type="InterPro" id="IPR025975">
    <property type="entry name" value="Polysacc_lyase"/>
</dbReference>
<dbReference type="EMBL" id="JAVDQD010000011">
    <property type="protein sequence ID" value="MDR6241751.1"/>
    <property type="molecule type" value="Genomic_DNA"/>
</dbReference>
<name>A0AAE4BUG1_9BACT</name>
<organism evidence="5 6">
    <name type="scientific">Aureibacter tunicatorum</name>
    <dbReference type="NCBI Taxonomy" id="866807"/>
    <lineage>
        <taxon>Bacteria</taxon>
        <taxon>Pseudomonadati</taxon>
        <taxon>Bacteroidota</taxon>
        <taxon>Cytophagia</taxon>
        <taxon>Cytophagales</taxon>
        <taxon>Persicobacteraceae</taxon>
        <taxon>Aureibacter</taxon>
    </lineage>
</organism>
<dbReference type="RefSeq" id="WP_309942806.1">
    <property type="nucleotide sequence ID" value="NZ_AP025309.1"/>
</dbReference>
<feature type="domain" description="Carbohydrate-binding module family 96" evidence="4">
    <location>
        <begin position="465"/>
        <end position="619"/>
    </location>
</feature>
<dbReference type="Pfam" id="PF17957">
    <property type="entry name" value="Big_7"/>
    <property type="match status" value="2"/>
</dbReference>
<comment type="caution">
    <text evidence="5">The sequence shown here is derived from an EMBL/GenBank/DDBJ whole genome shotgun (WGS) entry which is preliminary data.</text>
</comment>
<dbReference type="InterPro" id="IPR013783">
    <property type="entry name" value="Ig-like_fold"/>
</dbReference>
<dbReference type="Gene3D" id="2.60.40.10">
    <property type="entry name" value="Immunoglobulins"/>
    <property type="match status" value="2"/>
</dbReference>
<dbReference type="Pfam" id="PF14099">
    <property type="entry name" value="Polysacc_lyase"/>
    <property type="match status" value="1"/>
</dbReference>
<evidence type="ECO:0000313" key="5">
    <source>
        <dbReference type="EMBL" id="MDR6241751.1"/>
    </source>
</evidence>
<dbReference type="Pfam" id="PF24517">
    <property type="entry name" value="CBM96"/>
    <property type="match status" value="1"/>
</dbReference>
<gene>
    <name evidence="5" type="ORF">HNQ88_004838</name>
</gene>
<evidence type="ECO:0000256" key="1">
    <source>
        <dbReference type="ARBA" id="ARBA00004613"/>
    </source>
</evidence>
<dbReference type="Proteomes" id="UP001185092">
    <property type="component" value="Unassembled WGS sequence"/>
</dbReference>
<sequence>MILFVCFQILPLTSNSQRININIGGETGTVDSGVETPLVESYSKNGNSAVEDGSGHFTANDLHYISAKEISWAREGNYALKFYADGSNFPNNDYAYRVELATSPSSLAFSPGDERYYSLSFFPPQVIWDKVTQYSTVISQWKQYGGGDPNAEIRLSNEGDYKLTIRSVRHWNSEDDEGDLFGYAKPDQWNDLKYYVKHSQEADGAIKVWLNGELVYSYIGPTLYKNENGYIKFGMYTEIRDERILYFDGINITDSISVSQEEWATDQLHLPTVEILSPIQNGQLSSGSKITITAQASDPGGNKLGSSGNIEKVDFFVNNNYLGVDSISPYNIDWAPNDGAYSLQAIVMDSDSNVVSSEIVPIYVGAKPPVVSITSPVHLRNFDNVETLTIRADASDIDGSVAQVEFFVGNNSIGIDTSSPYAINWIPADTGAYILRAIATDLDNKKSLADSIGITFGATIDTLQITSIHDAALDDQSPNSVANYSKVEVYSNSTRKVTGIFKFDLSDSLSTHEIRDAKFRVYTNSLDDSLQVSAFKVIGDQWDETSVTLNNGPLREEKITEININQENQYFDFEIKDYIIEKITAGDPYVTIWIEDENRVLKQAQFDSHKRSNPPQLKLITSDITGADIIGRNKQNCNEIHSTDTITTCDNYTWINGITYTESNNTATYTLTSSTGCDSVVILNLTIGEAISSTDIITSCNSYTWIDGLTYTENNNTATHTLTSSTGCDSVITLDLSMLSLSIDAFDPTCHSYNNGEIILNGFQEANKFQYSINGGDRFHSSYIFKGLSDGFYEIIVKDDDQCFVSDTLSLVEPEPLDVIIDILSDSLSAKVKGGVPPYTFSWNNGMNDTVIAITDMEDYRVVVMDSNECIKSDSAFVPITSIDDQEINHQTVMINLFPNPVQVNDRLHFTVDNAYESSRKIDVYIVNSIGQKIYSTTTTSDMNGSLSLVFDLEDKLNSGIYQIFGVSEKNIVSKKLIIEK</sequence>
<dbReference type="InterPro" id="IPR055372">
    <property type="entry name" value="CBM96"/>
</dbReference>